<evidence type="ECO:0000259" key="2">
    <source>
        <dbReference type="Pfam" id="PF10145"/>
    </source>
</evidence>
<name>A0A1I4Q8A3_9BACI</name>
<evidence type="ECO:0000313" key="4">
    <source>
        <dbReference type="Proteomes" id="UP000199668"/>
    </source>
</evidence>
<reference evidence="3 4" key="1">
    <citation type="submission" date="2016-10" db="EMBL/GenBank/DDBJ databases">
        <authorList>
            <person name="de Groot N.N."/>
        </authorList>
    </citation>
    <scope>NUCLEOTIDE SEQUENCE [LARGE SCALE GENOMIC DNA]</scope>
    <source>
        <strain evidence="3 4">CGMCC 1.6134</strain>
    </source>
</reference>
<dbReference type="InterPro" id="IPR010090">
    <property type="entry name" value="Phage_tape_meas"/>
</dbReference>
<evidence type="ECO:0000256" key="1">
    <source>
        <dbReference type="SAM" id="Coils"/>
    </source>
</evidence>
<gene>
    <name evidence="3" type="ORF">SAMN04488054_13738</name>
</gene>
<feature type="domain" description="Phage tail tape measure protein" evidence="2">
    <location>
        <begin position="235"/>
        <end position="418"/>
    </location>
</feature>
<dbReference type="OrthoDB" id="28713at2"/>
<dbReference type="STRING" id="266892.SAMN04488054_13738"/>
<keyword evidence="1" id="KW-0175">Coiled coil</keyword>
<dbReference type="EMBL" id="FOTY01000037">
    <property type="protein sequence ID" value="SFM35885.1"/>
    <property type="molecule type" value="Genomic_DNA"/>
</dbReference>
<dbReference type="Pfam" id="PF10145">
    <property type="entry name" value="PhageMin_Tail"/>
    <property type="match status" value="1"/>
</dbReference>
<accession>A0A1I4Q8A3</accession>
<feature type="coiled-coil region" evidence="1">
    <location>
        <begin position="144"/>
        <end position="208"/>
    </location>
</feature>
<evidence type="ECO:0000313" key="3">
    <source>
        <dbReference type="EMBL" id="SFM35885.1"/>
    </source>
</evidence>
<dbReference type="AlphaFoldDB" id="A0A1I4Q8A3"/>
<organism evidence="3 4">
    <name type="scientific">Salibacterium qingdaonense</name>
    <dbReference type="NCBI Taxonomy" id="266892"/>
    <lineage>
        <taxon>Bacteria</taxon>
        <taxon>Bacillati</taxon>
        <taxon>Bacillota</taxon>
        <taxon>Bacilli</taxon>
        <taxon>Bacillales</taxon>
        <taxon>Bacillaceae</taxon>
    </lineage>
</organism>
<sequence>MALRDLAVGITWDIDDRALRRSNETTDDYIDNIKRGDRVIDDMGDTMQDSGDSMRRELQGVGRSAENLSAEINGIEDPNISGRQATGQLANVDSAADDASGGIRSIADPNISGRQATGQLQNVEGAANDASNEVRNMPNPDIDTKQSERKLDNLEEKASGVKETLGGIAGVLGGAQAAQGIDNFESLAAKLETRLGVSEEEAENLRSRIANIYSTGRGDSMEEVEQSVRLTRNVTGDSDADLQKQARDVLNISDAWGADVNEVIDAARANAQSMETDFSSSLDTIATGMQSGVNVSGDYLETIQEFSPAFNRIGADNSEMISILQSGMEAGVRDTDRMADSINEFGIRMQETDNESLLKVAESLTDTEKEAEKLADTWQSDFAKGGQEAKEVTNEVVNGLLDMEGEVGYMETATGLFGTMWEDTSGRVGEAISSAEGKTTDLKDSTSNLDDQYDTTGQKIRNFGRSISQAYDTLDQKTGGVLSSVTETIGGLMPVLGGFVMGKGGLEGLKNAGKKAGGAIKCIC</sequence>
<proteinExistence type="predicted"/>
<protein>
    <submittedName>
        <fullName evidence="3">Phage-related minor tail protein</fullName>
    </submittedName>
</protein>
<dbReference type="Proteomes" id="UP000199668">
    <property type="component" value="Unassembled WGS sequence"/>
</dbReference>
<dbReference type="RefSeq" id="WP_090928453.1">
    <property type="nucleotide sequence ID" value="NZ_FOTY01000037.1"/>
</dbReference>
<keyword evidence="4" id="KW-1185">Reference proteome</keyword>